<keyword evidence="3" id="KW-1185">Reference proteome</keyword>
<proteinExistence type="predicted"/>
<protein>
    <submittedName>
        <fullName evidence="2">Uncharacterized protein</fullName>
    </submittedName>
</protein>
<evidence type="ECO:0000256" key="1">
    <source>
        <dbReference type="SAM" id="Phobius"/>
    </source>
</evidence>
<sequence length="70" mass="7768">MFTVYPHTKSVIINKSSAYTSIPVFIPSISVISSVLIISFIRSSTYIENSFGERGPPCFTPIDVLKIEDI</sequence>
<dbReference type="AlphaFoldDB" id="A0A3M7PKX4"/>
<evidence type="ECO:0000313" key="3">
    <source>
        <dbReference type="Proteomes" id="UP000276133"/>
    </source>
</evidence>
<reference evidence="2 3" key="1">
    <citation type="journal article" date="2018" name="Sci. Rep.">
        <title>Genomic signatures of local adaptation to the degree of environmental predictability in rotifers.</title>
        <authorList>
            <person name="Franch-Gras L."/>
            <person name="Hahn C."/>
            <person name="Garcia-Roger E.M."/>
            <person name="Carmona M.J."/>
            <person name="Serra M."/>
            <person name="Gomez A."/>
        </authorList>
    </citation>
    <scope>NUCLEOTIDE SEQUENCE [LARGE SCALE GENOMIC DNA]</scope>
    <source>
        <strain evidence="2">HYR1</strain>
    </source>
</reference>
<keyword evidence="1" id="KW-1133">Transmembrane helix</keyword>
<evidence type="ECO:0000313" key="2">
    <source>
        <dbReference type="EMBL" id="RMZ99709.1"/>
    </source>
</evidence>
<dbReference type="EMBL" id="REGN01010099">
    <property type="protein sequence ID" value="RMZ99709.1"/>
    <property type="molecule type" value="Genomic_DNA"/>
</dbReference>
<comment type="caution">
    <text evidence="2">The sequence shown here is derived from an EMBL/GenBank/DDBJ whole genome shotgun (WGS) entry which is preliminary data.</text>
</comment>
<gene>
    <name evidence="2" type="ORF">BpHYR1_048922</name>
</gene>
<name>A0A3M7PKX4_BRAPC</name>
<organism evidence="2 3">
    <name type="scientific">Brachionus plicatilis</name>
    <name type="common">Marine rotifer</name>
    <name type="synonym">Brachionus muelleri</name>
    <dbReference type="NCBI Taxonomy" id="10195"/>
    <lineage>
        <taxon>Eukaryota</taxon>
        <taxon>Metazoa</taxon>
        <taxon>Spiralia</taxon>
        <taxon>Gnathifera</taxon>
        <taxon>Rotifera</taxon>
        <taxon>Eurotatoria</taxon>
        <taxon>Monogononta</taxon>
        <taxon>Pseudotrocha</taxon>
        <taxon>Ploima</taxon>
        <taxon>Brachionidae</taxon>
        <taxon>Brachionus</taxon>
    </lineage>
</organism>
<keyword evidence="1" id="KW-0472">Membrane</keyword>
<feature type="transmembrane region" description="Helical" evidence="1">
    <location>
        <begin position="20"/>
        <end position="41"/>
    </location>
</feature>
<accession>A0A3M7PKX4</accession>
<dbReference type="Proteomes" id="UP000276133">
    <property type="component" value="Unassembled WGS sequence"/>
</dbReference>
<keyword evidence="1" id="KW-0812">Transmembrane</keyword>